<dbReference type="AlphaFoldDB" id="A0A3A9ARP0"/>
<evidence type="ECO:0000313" key="3">
    <source>
        <dbReference type="Proteomes" id="UP000280696"/>
    </source>
</evidence>
<protein>
    <submittedName>
        <fullName evidence="2">Uncharacterized protein</fullName>
    </submittedName>
</protein>
<dbReference type="RefSeq" id="WP_120471350.1">
    <property type="nucleotide sequence ID" value="NZ_RAYQ01000018.1"/>
</dbReference>
<evidence type="ECO:0000256" key="1">
    <source>
        <dbReference type="SAM" id="Phobius"/>
    </source>
</evidence>
<evidence type="ECO:0000313" key="2">
    <source>
        <dbReference type="EMBL" id="RKI89916.1"/>
    </source>
</evidence>
<dbReference type="Proteomes" id="UP000280696">
    <property type="component" value="Unassembled WGS sequence"/>
</dbReference>
<accession>A0A3A9ARP0</accession>
<keyword evidence="1" id="KW-0812">Transmembrane</keyword>
<feature type="transmembrane region" description="Helical" evidence="1">
    <location>
        <begin position="24"/>
        <end position="46"/>
    </location>
</feature>
<dbReference type="OrthoDB" id="1701846at2"/>
<feature type="transmembrane region" description="Helical" evidence="1">
    <location>
        <begin position="58"/>
        <end position="77"/>
    </location>
</feature>
<proteinExistence type="predicted"/>
<dbReference type="EMBL" id="RAYQ01000018">
    <property type="protein sequence ID" value="RKI89916.1"/>
    <property type="molecule type" value="Genomic_DNA"/>
</dbReference>
<keyword evidence="3" id="KW-1185">Reference proteome</keyword>
<name>A0A3A9ARP0_9FIRM</name>
<comment type="caution">
    <text evidence="2">The sequence shown here is derived from an EMBL/GenBank/DDBJ whole genome shotgun (WGS) entry which is preliminary data.</text>
</comment>
<keyword evidence="1" id="KW-1133">Transmembrane helix</keyword>
<sequence>MRKGIKCSQLRTEKIFRKRIRKEMFYRFFCRGPVLLLGGITWFHIFSLCRYGRIKKNVPVLLVCFAVFLLLLLRFLLACRKYQKNSLPFTYKEFSIENEKLTVQINDYQREIPFSGLVYYRWNRERCFIADRSGGFFIIELEDTAKDSSPGFMNGGEGREFLKLKLSAAGAGKNCFLKTPILSGWIAISLLGTTLVIRSAVPYNGKLSWFLQEIKNTKRTELVHDNLFEDKLSGVLEDIEKKIEMPERLCLATGFSLHFRQDGTILSFDTMLKGFDEDGNYVGSYLISYNRNKSDDIRIDLHGITDGIYEEEKDFTMLVAGMEVAPVKETVGKWREEEYGILYYGWREFSSYEKNVVYLSEKREILEPADILWGKRSLSGYSISVYCPGKEDITPYRYLFLPKEDFDRMKNFTDFRYFIWD</sequence>
<reference evidence="2 3" key="1">
    <citation type="submission" date="2018-09" db="EMBL/GenBank/DDBJ databases">
        <title>Murine metabolic-syndrome-specific gut microbial biobank.</title>
        <authorList>
            <person name="Liu C."/>
        </authorList>
    </citation>
    <scope>NUCLEOTIDE SEQUENCE [LARGE SCALE GENOMIC DNA]</scope>
    <source>
        <strain evidence="2 3">0.1xD8-82</strain>
    </source>
</reference>
<gene>
    <name evidence="2" type="ORF">D7V94_16080</name>
</gene>
<organism evidence="2 3">
    <name type="scientific">Parablautia intestinalis</name>
    <dbReference type="NCBI Taxonomy" id="2320100"/>
    <lineage>
        <taxon>Bacteria</taxon>
        <taxon>Bacillati</taxon>
        <taxon>Bacillota</taxon>
        <taxon>Clostridia</taxon>
        <taxon>Lachnospirales</taxon>
        <taxon>Lachnospiraceae</taxon>
        <taxon>Parablautia</taxon>
    </lineage>
</organism>
<keyword evidence="1" id="KW-0472">Membrane</keyword>